<gene>
    <name evidence="2" type="ORF">F1C12_17645</name>
</gene>
<dbReference type="SUPFAM" id="SSF55920">
    <property type="entry name" value="Creatinase/aminopeptidase"/>
    <property type="match status" value="1"/>
</dbReference>
<evidence type="ECO:0000313" key="2">
    <source>
        <dbReference type="EMBL" id="QNE36760.1"/>
    </source>
</evidence>
<accession>A0A7G6YE45</accession>
<dbReference type="PANTHER" id="PTHR46112">
    <property type="entry name" value="AMINOPEPTIDASE"/>
    <property type="match status" value="1"/>
</dbReference>
<dbReference type="KEGG" id="lse:F1C12_17645"/>
<reference evidence="3" key="1">
    <citation type="submission" date="2019-09" db="EMBL/GenBank/DDBJ databases">
        <title>Antimicrobial potential of Antarctic Bacteria.</title>
        <authorList>
            <person name="Benaud N."/>
            <person name="Edwards R.J."/>
            <person name="Ferrari B.C."/>
        </authorList>
    </citation>
    <scope>NUCLEOTIDE SEQUENCE [LARGE SCALE GENOMIC DNA]</scope>
    <source>
        <strain evidence="3">INR9</strain>
    </source>
</reference>
<proteinExistence type="predicted"/>
<name>A0A7G6YE45_9MICO</name>
<dbReference type="SUPFAM" id="SSF53092">
    <property type="entry name" value="Creatinase/prolidase N-terminal domain"/>
    <property type="match status" value="1"/>
</dbReference>
<dbReference type="InterPro" id="IPR029149">
    <property type="entry name" value="Creatin/AminoP/Spt16_N"/>
</dbReference>
<evidence type="ECO:0000313" key="3">
    <source>
        <dbReference type="Proteomes" id="UP000515511"/>
    </source>
</evidence>
<dbReference type="PANTHER" id="PTHR46112:SF3">
    <property type="entry name" value="AMINOPEPTIDASE YPDF"/>
    <property type="match status" value="1"/>
</dbReference>
<dbReference type="GO" id="GO:0004177">
    <property type="term" value="F:aminopeptidase activity"/>
    <property type="evidence" value="ECO:0007669"/>
    <property type="project" value="UniProtKB-KW"/>
</dbReference>
<dbReference type="InterPro" id="IPR000994">
    <property type="entry name" value="Pept_M24"/>
</dbReference>
<dbReference type="Gene3D" id="3.90.230.10">
    <property type="entry name" value="Creatinase/methionine aminopeptidase superfamily"/>
    <property type="match status" value="1"/>
</dbReference>
<keyword evidence="2" id="KW-0378">Hydrolase</keyword>
<dbReference type="InterPro" id="IPR036005">
    <property type="entry name" value="Creatinase/aminopeptidase-like"/>
</dbReference>
<dbReference type="RefSeq" id="WP_185276200.1">
    <property type="nucleotide sequence ID" value="NZ_CP043641.1"/>
</dbReference>
<evidence type="ECO:0000259" key="1">
    <source>
        <dbReference type="Pfam" id="PF00557"/>
    </source>
</evidence>
<protein>
    <submittedName>
        <fullName evidence="2">Aminopeptidase P family protein</fullName>
    </submittedName>
</protein>
<dbReference type="AlphaFoldDB" id="A0A7G6YE45"/>
<sequence>MSSTIEAVAVDRRRERVVAEMLRSERDFLVADSPAAVAYLTDVDIRPFSGVGTAVILSADGTVTLLVADTDLHSVQDSGFRGTVKAWRSGPGSRAERERLVRDASCKPSSGSLSRGAVEMRSAGSYRHVLSDTRPRSLLTDADSIIEAASRVRDDDELRRLRQAANLADIGYTATVDRLHPELRVLEIVRNVDRSLRSAGGSGWWSPLEDDAGLTVDSSYPHASVAVLLGRRRESGVLDRREPLPFAIYPLSECYAGAAGTTVVLSEPDAGLRSRASLLTDALRAVIDAAKPGATGAELQSAFRSAVGGRVPDDVAAQSVGYGLGTGVSRPFLSAGSRDVLQEGSVVSVRASLPGDGSAPVAYQTTVLITPEGNDVLNVVPLRMIELY</sequence>
<dbReference type="Pfam" id="PF00557">
    <property type="entry name" value="Peptidase_M24"/>
    <property type="match status" value="1"/>
</dbReference>
<feature type="domain" description="Peptidase M24" evidence="1">
    <location>
        <begin position="160"/>
        <end position="370"/>
    </location>
</feature>
<dbReference type="InterPro" id="IPR050659">
    <property type="entry name" value="Peptidase_M24B"/>
</dbReference>
<organism evidence="2 3">
    <name type="scientific">Leifsonia shinshuensis</name>
    <dbReference type="NCBI Taxonomy" id="150026"/>
    <lineage>
        <taxon>Bacteria</taxon>
        <taxon>Bacillati</taxon>
        <taxon>Actinomycetota</taxon>
        <taxon>Actinomycetes</taxon>
        <taxon>Micrococcales</taxon>
        <taxon>Microbacteriaceae</taxon>
        <taxon>Leifsonia</taxon>
    </lineage>
</organism>
<dbReference type="CDD" id="cd01066">
    <property type="entry name" value="APP_MetAP"/>
    <property type="match status" value="1"/>
</dbReference>
<keyword evidence="2" id="KW-0031">Aminopeptidase</keyword>
<dbReference type="Proteomes" id="UP000515511">
    <property type="component" value="Chromosome"/>
</dbReference>
<dbReference type="EMBL" id="CP043641">
    <property type="protein sequence ID" value="QNE36760.1"/>
    <property type="molecule type" value="Genomic_DNA"/>
</dbReference>
<dbReference type="Gene3D" id="3.40.350.10">
    <property type="entry name" value="Creatinase/prolidase N-terminal domain"/>
    <property type="match status" value="1"/>
</dbReference>
<keyword evidence="2" id="KW-0645">Protease</keyword>